<dbReference type="EMBL" id="QWIU01000002">
    <property type="protein sequence ID" value="RNA63901.1"/>
    <property type="molecule type" value="Genomic_DNA"/>
</dbReference>
<dbReference type="AlphaFoldDB" id="A0A3M7TK15"/>
<evidence type="ECO:0000259" key="1">
    <source>
        <dbReference type="Pfam" id="PF01610"/>
    </source>
</evidence>
<name>A0A3M7TK15_9FLAO</name>
<dbReference type="OrthoDB" id="2110692at2"/>
<evidence type="ECO:0000313" key="3">
    <source>
        <dbReference type="Proteomes" id="UP000278775"/>
    </source>
</evidence>
<protein>
    <recommendedName>
        <fullName evidence="1">Transposase IS204/IS1001/IS1096/IS1165 DDE domain-containing protein</fullName>
    </recommendedName>
</protein>
<accession>A0A3M7TK15</accession>
<reference evidence="2 3" key="1">
    <citation type="submission" date="2018-08" db="EMBL/GenBank/DDBJ databases">
        <title>Chryseobacterium nematophagum: a novel matrix digesting pathogen of nematodes.</title>
        <authorList>
            <person name="Page A."/>
            <person name="Roberts M."/>
            <person name="Felix M.-A."/>
            <person name="Weir W."/>
        </authorList>
    </citation>
    <scope>NUCLEOTIDE SEQUENCE [LARGE SCALE GENOMIC DNA]</scope>
    <source>
        <strain evidence="2 3">JUb129</strain>
    </source>
</reference>
<evidence type="ECO:0000313" key="2">
    <source>
        <dbReference type="EMBL" id="RNA63901.1"/>
    </source>
</evidence>
<dbReference type="Proteomes" id="UP000278775">
    <property type="component" value="Unassembled WGS sequence"/>
</dbReference>
<sequence length="51" mass="6283">MEEWSKAQRQRVRILFLQYSDLEKAYHLKDKLRKIYNQNITKSIVMTKLAR</sequence>
<comment type="caution">
    <text evidence="2">The sequence shown here is derived from an EMBL/GenBank/DDBJ whole genome shotgun (WGS) entry which is preliminary data.</text>
</comment>
<feature type="domain" description="Transposase IS204/IS1001/IS1096/IS1165 DDE" evidence="1">
    <location>
        <begin position="2"/>
        <end position="46"/>
    </location>
</feature>
<dbReference type="InterPro" id="IPR002560">
    <property type="entry name" value="Transposase_DDE"/>
</dbReference>
<dbReference type="Pfam" id="PF01610">
    <property type="entry name" value="DDE_Tnp_ISL3"/>
    <property type="match status" value="1"/>
</dbReference>
<organism evidence="2 3">
    <name type="scientific">Chryseobacterium nematophagum</name>
    <dbReference type="NCBI Taxonomy" id="2305228"/>
    <lineage>
        <taxon>Bacteria</taxon>
        <taxon>Pseudomonadati</taxon>
        <taxon>Bacteroidota</taxon>
        <taxon>Flavobacteriia</taxon>
        <taxon>Flavobacteriales</taxon>
        <taxon>Weeksellaceae</taxon>
        <taxon>Chryseobacterium group</taxon>
        <taxon>Chryseobacterium</taxon>
    </lineage>
</organism>
<proteinExistence type="predicted"/>
<gene>
    <name evidence="2" type="ORF">D1631_16275</name>
</gene>